<dbReference type="CDD" id="cd00207">
    <property type="entry name" value="fer2"/>
    <property type="match status" value="1"/>
</dbReference>
<keyword evidence="4" id="KW-0479">Metal-binding</keyword>
<dbReference type="PANTHER" id="PTHR47354">
    <property type="entry name" value="NADH OXIDOREDUCTASE HCR"/>
    <property type="match status" value="1"/>
</dbReference>
<dbReference type="InterPro" id="IPR001433">
    <property type="entry name" value="OxRdtase_FAD/NAD-bd"/>
</dbReference>
<protein>
    <submittedName>
        <fullName evidence="8">Oxidoreductase</fullName>
    </submittedName>
</protein>
<dbReference type="InterPro" id="IPR017938">
    <property type="entry name" value="Riboflavin_synthase-like_b-brl"/>
</dbReference>
<sequence length="331" mass="35232">MIMTTTVSASERIHSVHAATDLTLRVEAADLVAEGVRRLVLRKPNGARLPDWAPGAHIDLFLPGERVRQYSLCGDRWDAHTYQVAVLREANGRGGSAYIHDTLAVGDTIGVGGPRNNFAMAPAGQYLFIAGGIGITPILPMIHQAQMLDVPWTLLYGGRTAASMAFVDELSRYGEQVHTWPQDTHGLLPLKAAFDALPAAGKIYCCGPAPLLTAVQAVGADRAPGTVRIERFVAEPLAAPVRTTAFEVQLQRSGLSVIVHPNQSILDAVCTAGVPVLSSCGRGLCGTCEATVVDGIPDHRDSLLNDAERASNTTMLPCVSRACSDRLVLDL</sequence>
<dbReference type="EMBL" id="POTM01000051">
    <property type="protein sequence ID" value="TLH64006.1"/>
    <property type="molecule type" value="Genomic_DNA"/>
</dbReference>
<dbReference type="PANTHER" id="PTHR47354:SF1">
    <property type="entry name" value="CARNITINE MONOOXYGENASE REDUCTASE SUBUNIT"/>
    <property type="match status" value="1"/>
</dbReference>
<name>A0A7I7ZYF4_9MYCO</name>
<evidence type="ECO:0000256" key="4">
    <source>
        <dbReference type="ARBA" id="ARBA00022723"/>
    </source>
</evidence>
<dbReference type="Pfam" id="PF00175">
    <property type="entry name" value="NAD_binding_1"/>
    <property type="match status" value="1"/>
</dbReference>
<keyword evidence="9" id="KW-1185">Reference proteome</keyword>
<keyword evidence="5" id="KW-0560">Oxidoreductase</keyword>
<dbReference type="CDD" id="cd06185">
    <property type="entry name" value="PDR_like"/>
    <property type="match status" value="1"/>
</dbReference>
<dbReference type="SUPFAM" id="SSF63380">
    <property type="entry name" value="Riboflavin synthase domain-like"/>
    <property type="match status" value="1"/>
</dbReference>
<proteinExistence type="predicted"/>
<evidence type="ECO:0000256" key="2">
    <source>
        <dbReference type="ARBA" id="ARBA00022630"/>
    </source>
</evidence>
<dbReference type="SUPFAM" id="SSF54292">
    <property type="entry name" value="2Fe-2S ferredoxin-like"/>
    <property type="match status" value="1"/>
</dbReference>
<keyword evidence="7" id="KW-0411">Iron-sulfur</keyword>
<dbReference type="Gene3D" id="3.40.50.80">
    <property type="entry name" value="Nucleotide-binding domain of ferredoxin-NADP reductase (FNR) module"/>
    <property type="match status" value="1"/>
</dbReference>
<keyword evidence="3" id="KW-0001">2Fe-2S</keyword>
<dbReference type="GO" id="GO:0051537">
    <property type="term" value="F:2 iron, 2 sulfur cluster binding"/>
    <property type="evidence" value="ECO:0007669"/>
    <property type="project" value="UniProtKB-KW"/>
</dbReference>
<dbReference type="Gene3D" id="2.40.30.10">
    <property type="entry name" value="Translation factors"/>
    <property type="match status" value="1"/>
</dbReference>
<accession>A0A7I7ZYF4</accession>
<evidence type="ECO:0000256" key="6">
    <source>
        <dbReference type="ARBA" id="ARBA00023004"/>
    </source>
</evidence>
<dbReference type="PROSITE" id="PS51085">
    <property type="entry name" value="2FE2S_FER_2"/>
    <property type="match status" value="1"/>
</dbReference>
<keyword evidence="6" id="KW-0408">Iron</keyword>
<dbReference type="GO" id="GO:0046872">
    <property type="term" value="F:metal ion binding"/>
    <property type="evidence" value="ECO:0007669"/>
    <property type="project" value="UniProtKB-KW"/>
</dbReference>
<dbReference type="SUPFAM" id="SSF52343">
    <property type="entry name" value="Ferredoxin reductase-like, C-terminal NADP-linked domain"/>
    <property type="match status" value="1"/>
</dbReference>
<dbReference type="InterPro" id="IPR017927">
    <property type="entry name" value="FAD-bd_FR_type"/>
</dbReference>
<evidence type="ECO:0000256" key="5">
    <source>
        <dbReference type="ARBA" id="ARBA00023002"/>
    </source>
</evidence>
<dbReference type="AlphaFoldDB" id="A0A7I7ZYF4"/>
<comment type="cofactor">
    <cofactor evidence="1">
        <name>FAD</name>
        <dbReference type="ChEBI" id="CHEBI:57692"/>
    </cofactor>
</comment>
<gene>
    <name evidence="8" type="ORF">C1S79_20465</name>
</gene>
<dbReference type="InterPro" id="IPR006058">
    <property type="entry name" value="2Fe2S_fd_BS"/>
</dbReference>
<dbReference type="Pfam" id="PF00111">
    <property type="entry name" value="Fer2"/>
    <property type="match status" value="1"/>
</dbReference>
<dbReference type="PROSITE" id="PS51384">
    <property type="entry name" value="FAD_FR"/>
    <property type="match status" value="1"/>
</dbReference>
<evidence type="ECO:0000256" key="7">
    <source>
        <dbReference type="ARBA" id="ARBA00023014"/>
    </source>
</evidence>
<dbReference type="InterPro" id="IPR001041">
    <property type="entry name" value="2Fe-2S_ferredoxin-type"/>
</dbReference>
<dbReference type="InterPro" id="IPR012675">
    <property type="entry name" value="Beta-grasp_dom_sf"/>
</dbReference>
<evidence type="ECO:0000256" key="1">
    <source>
        <dbReference type="ARBA" id="ARBA00001974"/>
    </source>
</evidence>
<comment type="caution">
    <text evidence="8">The sequence shown here is derived from an EMBL/GenBank/DDBJ whole genome shotgun (WGS) entry which is preliminary data.</text>
</comment>
<dbReference type="PRINTS" id="PR00409">
    <property type="entry name" value="PHDIOXRDTASE"/>
</dbReference>
<reference evidence="8 9" key="1">
    <citation type="submission" date="2018-01" db="EMBL/GenBank/DDBJ databases">
        <title>Comparative genomics of Mycobacterium mucogenicum and Mycobacterium neoaurum clade members emphasizing tRNA and non-coding RNA.</title>
        <authorList>
            <person name="Behra P.R.K."/>
            <person name="Pettersson B.M.F."/>
            <person name="Das S."/>
            <person name="Dasgupta S."/>
            <person name="Kirsebom L.A."/>
        </authorList>
    </citation>
    <scope>NUCLEOTIDE SEQUENCE [LARGE SCALE GENOMIC DNA]</scope>
    <source>
        <strain evidence="8 9">DSM 45104</strain>
    </source>
</reference>
<dbReference type="GO" id="GO:0016491">
    <property type="term" value="F:oxidoreductase activity"/>
    <property type="evidence" value="ECO:0007669"/>
    <property type="project" value="UniProtKB-KW"/>
</dbReference>
<dbReference type="InterPro" id="IPR036010">
    <property type="entry name" value="2Fe-2S_ferredoxin-like_sf"/>
</dbReference>
<evidence type="ECO:0000313" key="9">
    <source>
        <dbReference type="Proteomes" id="UP000309984"/>
    </source>
</evidence>
<dbReference type="PROSITE" id="PS00197">
    <property type="entry name" value="2FE2S_FER_1"/>
    <property type="match status" value="1"/>
</dbReference>
<keyword evidence="2" id="KW-0285">Flavoprotein</keyword>
<dbReference type="Proteomes" id="UP000309984">
    <property type="component" value="Unassembled WGS sequence"/>
</dbReference>
<dbReference type="InterPro" id="IPR039261">
    <property type="entry name" value="FNR_nucleotide-bd"/>
</dbReference>
<organism evidence="8 9">
    <name type="scientific">Mycolicibacterium phocaicum</name>
    <dbReference type="NCBI Taxonomy" id="319706"/>
    <lineage>
        <taxon>Bacteria</taxon>
        <taxon>Bacillati</taxon>
        <taxon>Actinomycetota</taxon>
        <taxon>Actinomycetes</taxon>
        <taxon>Mycobacteriales</taxon>
        <taxon>Mycobacteriaceae</taxon>
        <taxon>Mycolicibacterium</taxon>
    </lineage>
</organism>
<evidence type="ECO:0000313" key="8">
    <source>
        <dbReference type="EMBL" id="TLH64006.1"/>
    </source>
</evidence>
<dbReference type="InterPro" id="IPR050415">
    <property type="entry name" value="MRET"/>
</dbReference>
<dbReference type="Gene3D" id="3.10.20.30">
    <property type="match status" value="1"/>
</dbReference>
<evidence type="ECO:0000256" key="3">
    <source>
        <dbReference type="ARBA" id="ARBA00022714"/>
    </source>
</evidence>